<keyword evidence="2" id="KW-0812">Transmembrane</keyword>
<evidence type="ECO:0000313" key="4">
    <source>
        <dbReference type="Proteomes" id="UP000217103"/>
    </source>
</evidence>
<keyword evidence="2" id="KW-0472">Membrane</keyword>
<evidence type="ECO:0000256" key="1">
    <source>
        <dbReference type="SAM" id="MobiDB-lite"/>
    </source>
</evidence>
<dbReference type="AlphaFoldDB" id="A0A1H1HSP2"/>
<feature type="region of interest" description="Disordered" evidence="1">
    <location>
        <begin position="55"/>
        <end position="86"/>
    </location>
</feature>
<evidence type="ECO:0000256" key="2">
    <source>
        <dbReference type="SAM" id="Phobius"/>
    </source>
</evidence>
<dbReference type="EMBL" id="FNKK01000002">
    <property type="protein sequence ID" value="SDR28422.1"/>
    <property type="molecule type" value="Genomic_DNA"/>
</dbReference>
<organism evidence="3 4">
    <name type="scientific">Thermostaphylospora chromogena</name>
    <dbReference type="NCBI Taxonomy" id="35622"/>
    <lineage>
        <taxon>Bacteria</taxon>
        <taxon>Bacillati</taxon>
        <taxon>Actinomycetota</taxon>
        <taxon>Actinomycetes</taxon>
        <taxon>Streptosporangiales</taxon>
        <taxon>Thermomonosporaceae</taxon>
        <taxon>Thermostaphylospora</taxon>
    </lineage>
</organism>
<protein>
    <submittedName>
        <fullName evidence="3">Uncharacterized protein</fullName>
    </submittedName>
</protein>
<keyword evidence="2" id="KW-1133">Transmembrane helix</keyword>
<keyword evidence="4" id="KW-1185">Reference proteome</keyword>
<reference evidence="3 4" key="1">
    <citation type="submission" date="2016-10" db="EMBL/GenBank/DDBJ databases">
        <authorList>
            <person name="de Groot N.N."/>
        </authorList>
    </citation>
    <scope>NUCLEOTIDE SEQUENCE [LARGE SCALE GENOMIC DNA]</scope>
    <source>
        <strain evidence="3 4">DSM 43794</strain>
    </source>
</reference>
<name>A0A1H1HSP2_9ACTN</name>
<accession>A0A1H1HSP2</accession>
<feature type="transmembrane region" description="Helical" evidence="2">
    <location>
        <begin position="12"/>
        <end position="33"/>
    </location>
</feature>
<gene>
    <name evidence="3" type="ORF">SAMN04489764_4775</name>
</gene>
<sequence length="86" mass="9371">MVEFFKTVGVGVSLVPLAIAVVAVAAGLIALWAPSAKRQARAIQVLKIVLRVPAERREKSRRSEPSQSTRRTEDPPGTGPRRDTPR</sequence>
<proteinExistence type="predicted"/>
<dbReference type="RefSeq" id="WP_093262098.1">
    <property type="nucleotide sequence ID" value="NZ_FNKK01000002.1"/>
</dbReference>
<evidence type="ECO:0000313" key="3">
    <source>
        <dbReference type="EMBL" id="SDR28422.1"/>
    </source>
</evidence>
<dbReference type="Proteomes" id="UP000217103">
    <property type="component" value="Unassembled WGS sequence"/>
</dbReference>